<evidence type="ECO:0000256" key="1">
    <source>
        <dbReference type="SAM" id="SignalP"/>
    </source>
</evidence>
<accession>A0A1X7U736</accession>
<feature type="chain" id="PRO_5010871303" description="Death domain-containing protein" evidence="1">
    <location>
        <begin position="26"/>
        <end position="189"/>
    </location>
</feature>
<organism evidence="2">
    <name type="scientific">Amphimedon queenslandica</name>
    <name type="common">Sponge</name>
    <dbReference type="NCBI Taxonomy" id="400682"/>
    <lineage>
        <taxon>Eukaryota</taxon>
        <taxon>Metazoa</taxon>
        <taxon>Porifera</taxon>
        <taxon>Demospongiae</taxon>
        <taxon>Heteroscleromorpha</taxon>
        <taxon>Haplosclerida</taxon>
        <taxon>Niphatidae</taxon>
        <taxon>Amphimedon</taxon>
    </lineage>
</organism>
<dbReference type="InParanoid" id="A0A1X7U736"/>
<protein>
    <recommendedName>
        <fullName evidence="3">Death domain-containing protein</fullName>
    </recommendedName>
</protein>
<dbReference type="AlphaFoldDB" id="A0A1X7U736"/>
<evidence type="ECO:0000313" key="2">
    <source>
        <dbReference type="EnsemblMetazoa" id="Aqu2.1.23575_001"/>
    </source>
</evidence>
<dbReference type="EnsemblMetazoa" id="Aqu2.1.23575_001">
    <property type="protein sequence ID" value="Aqu2.1.23575_001"/>
    <property type="gene ID" value="Aqu2.1.23575"/>
</dbReference>
<evidence type="ECO:0008006" key="3">
    <source>
        <dbReference type="Google" id="ProtNLM"/>
    </source>
</evidence>
<dbReference type="OrthoDB" id="6593154at2759"/>
<sequence>MFSKSKLLCLLKYLCLISFITSSTGQPRYFLPIVFHQKQKEAFTKTCDPLVSFNSKLGYRNYKDCSVFCSVILEGLSASAAALAYDEKTLAISAVTYFHQKHRRFVPIDNLLPEGSVLNESHAPVILQAINKIVNEWETLGLYLGMKNEELKLIHFKSFYQIDVSRKDMIIHWLKTGTATREKLIELST</sequence>
<name>A0A1X7U736_AMPQE</name>
<feature type="signal peptide" evidence="1">
    <location>
        <begin position="1"/>
        <end position="25"/>
    </location>
</feature>
<reference evidence="2" key="1">
    <citation type="submission" date="2017-05" db="UniProtKB">
        <authorList>
            <consortium name="EnsemblMetazoa"/>
        </authorList>
    </citation>
    <scope>IDENTIFICATION</scope>
</reference>
<keyword evidence="1" id="KW-0732">Signal</keyword>
<proteinExistence type="predicted"/>